<keyword evidence="2" id="KW-1185">Reference proteome</keyword>
<dbReference type="EMBL" id="PVWK01000152">
    <property type="protein sequence ID" value="PSB24171.1"/>
    <property type="molecule type" value="Genomic_DNA"/>
</dbReference>
<proteinExistence type="predicted"/>
<dbReference type="OrthoDB" id="5297245at2"/>
<gene>
    <name evidence="1" type="ORF">C7B82_28185</name>
</gene>
<name>A0A2T1DUR3_9CYAN</name>
<accession>A0A2T1DUR3</accession>
<dbReference type="AlphaFoldDB" id="A0A2T1DUR3"/>
<comment type="caution">
    <text evidence="1">The sequence shown here is derived from an EMBL/GenBank/DDBJ whole genome shotgun (WGS) entry which is preliminary data.</text>
</comment>
<organism evidence="1 2">
    <name type="scientific">Stenomitos frigidus ULC18</name>
    <dbReference type="NCBI Taxonomy" id="2107698"/>
    <lineage>
        <taxon>Bacteria</taxon>
        <taxon>Bacillati</taxon>
        <taxon>Cyanobacteriota</taxon>
        <taxon>Cyanophyceae</taxon>
        <taxon>Leptolyngbyales</taxon>
        <taxon>Leptolyngbyaceae</taxon>
        <taxon>Stenomitos</taxon>
    </lineage>
</organism>
<dbReference type="RefSeq" id="WP_106260343.1">
    <property type="nucleotide sequence ID" value="NZ_CAWNSW010000053.1"/>
</dbReference>
<reference evidence="1 2" key="2">
    <citation type="submission" date="2018-03" db="EMBL/GenBank/DDBJ databases">
        <title>The ancient ancestry and fast evolution of plastids.</title>
        <authorList>
            <person name="Moore K.R."/>
            <person name="Magnabosco C."/>
            <person name="Momper L."/>
            <person name="Gold D.A."/>
            <person name="Bosak T."/>
            <person name="Fournier G.P."/>
        </authorList>
    </citation>
    <scope>NUCLEOTIDE SEQUENCE [LARGE SCALE GENOMIC DNA]</scope>
    <source>
        <strain evidence="1 2">ULC18</strain>
    </source>
</reference>
<dbReference type="Pfam" id="PF12441">
    <property type="entry name" value="CopG_antitoxin"/>
    <property type="match status" value="1"/>
</dbReference>
<reference evidence="2" key="1">
    <citation type="submission" date="2018-02" db="EMBL/GenBank/DDBJ databases">
        <authorList>
            <person name="Moore K."/>
            <person name="Momper L."/>
        </authorList>
    </citation>
    <scope>NUCLEOTIDE SEQUENCE [LARGE SCALE GENOMIC DNA]</scope>
    <source>
        <strain evidence="2">ULC18</strain>
    </source>
</reference>
<evidence type="ECO:0000313" key="1">
    <source>
        <dbReference type="EMBL" id="PSB24171.1"/>
    </source>
</evidence>
<dbReference type="Proteomes" id="UP000239576">
    <property type="component" value="Unassembled WGS sequence"/>
</dbReference>
<evidence type="ECO:0000313" key="2">
    <source>
        <dbReference type="Proteomes" id="UP000239576"/>
    </source>
</evidence>
<sequence length="83" mass="9650">MTNQQIPYTDSIQEFSTFWDSHDLTDFEDQLEEVPEPVFERETVVQIRLQPQEIDAVKAVAKLKGIDSADLIREWVLEKVKTA</sequence>
<dbReference type="InterPro" id="IPR022148">
    <property type="entry name" value="CopG_antitoxin"/>
</dbReference>
<protein>
    <submittedName>
        <fullName evidence="1">Uncharacterized protein</fullName>
    </submittedName>
</protein>